<protein>
    <submittedName>
        <fullName evidence="2">Uncharacterized protein</fullName>
    </submittedName>
</protein>
<name>A0A915I7A0_ROMCU</name>
<organism evidence="1 2">
    <name type="scientific">Romanomermis culicivorax</name>
    <name type="common">Nematode worm</name>
    <dbReference type="NCBI Taxonomy" id="13658"/>
    <lineage>
        <taxon>Eukaryota</taxon>
        <taxon>Metazoa</taxon>
        <taxon>Ecdysozoa</taxon>
        <taxon>Nematoda</taxon>
        <taxon>Enoplea</taxon>
        <taxon>Dorylaimia</taxon>
        <taxon>Mermithida</taxon>
        <taxon>Mermithoidea</taxon>
        <taxon>Mermithidae</taxon>
        <taxon>Romanomermis</taxon>
    </lineage>
</organism>
<accession>A0A915I7A0</accession>
<dbReference type="AlphaFoldDB" id="A0A915I7A0"/>
<keyword evidence="1" id="KW-1185">Reference proteome</keyword>
<reference evidence="2" key="1">
    <citation type="submission" date="2022-11" db="UniProtKB">
        <authorList>
            <consortium name="WormBaseParasite"/>
        </authorList>
    </citation>
    <scope>IDENTIFICATION</scope>
</reference>
<proteinExistence type="predicted"/>
<evidence type="ECO:0000313" key="1">
    <source>
        <dbReference type="Proteomes" id="UP000887565"/>
    </source>
</evidence>
<dbReference type="Proteomes" id="UP000887565">
    <property type="component" value="Unplaced"/>
</dbReference>
<sequence>GLRKAKVLQWSHKFAWVVARASGKSRLTKESVESVLSIFQLSAMFAAMCAGGICRSANAPVLSVVVELKTCPRTISVAVVVSRAATVVCSNCWMGSP</sequence>
<dbReference type="WBParaSite" id="nRc.2.0.1.t09219-RA">
    <property type="protein sequence ID" value="nRc.2.0.1.t09219-RA"/>
    <property type="gene ID" value="nRc.2.0.1.g09219"/>
</dbReference>
<evidence type="ECO:0000313" key="2">
    <source>
        <dbReference type="WBParaSite" id="nRc.2.0.1.t09219-RA"/>
    </source>
</evidence>